<feature type="binding site" evidence="8">
    <location>
        <begin position="295"/>
        <end position="298"/>
    </location>
    <ligand>
        <name>GTP</name>
        <dbReference type="ChEBI" id="CHEBI:37565"/>
        <label>2</label>
    </ligand>
</feature>
<evidence type="ECO:0000256" key="5">
    <source>
        <dbReference type="ARBA" id="ARBA00022741"/>
    </source>
</evidence>
<dbReference type="HAMAP" id="MF_00195">
    <property type="entry name" value="GTPase_Der"/>
    <property type="match status" value="1"/>
</dbReference>
<dbReference type="InterPro" id="IPR006073">
    <property type="entry name" value="GTP-bd"/>
</dbReference>
<comment type="subunit">
    <text evidence="8">Associates with the 50S ribosomal subunit.</text>
</comment>
<proteinExistence type="inferred from homology"/>
<dbReference type="InterPro" id="IPR005225">
    <property type="entry name" value="Small_GTP-bd"/>
</dbReference>
<evidence type="ECO:0000256" key="6">
    <source>
        <dbReference type="ARBA" id="ARBA00023134"/>
    </source>
</evidence>
<dbReference type="InterPro" id="IPR027417">
    <property type="entry name" value="P-loop_NTPase"/>
</dbReference>
<dbReference type="PROSITE" id="PS51712">
    <property type="entry name" value="G_ENGA"/>
    <property type="match status" value="1"/>
</dbReference>
<reference evidence="12 13" key="2">
    <citation type="submission" date="2020-05" db="EMBL/GenBank/DDBJ databases">
        <title>Draft genome sequence of Desulfovibrio sp. strainFSS-1.</title>
        <authorList>
            <person name="Shimoshige H."/>
            <person name="Kobayashi H."/>
            <person name="Maekawa T."/>
        </authorList>
    </citation>
    <scope>NUCLEOTIDE SEQUENCE [LARGE SCALE GENOMIC DNA]</scope>
    <source>
        <strain evidence="12 13">SIID29052-01</strain>
    </source>
</reference>
<comment type="function">
    <text evidence="8">GTPase that plays an essential role in the late steps of ribosome biogenesis.</text>
</comment>
<name>A0A6V8LRB4_9BACT</name>
<dbReference type="Pfam" id="PF14714">
    <property type="entry name" value="KH_dom-like"/>
    <property type="match status" value="1"/>
</dbReference>
<dbReference type="InterPro" id="IPR032859">
    <property type="entry name" value="KH_dom-like"/>
</dbReference>
<evidence type="ECO:0000256" key="2">
    <source>
        <dbReference type="ARBA" id="ARBA00020953"/>
    </source>
</evidence>
<organism evidence="12 13">
    <name type="scientific">Fundidesulfovibrio magnetotacticus</name>
    <dbReference type="NCBI Taxonomy" id="2730080"/>
    <lineage>
        <taxon>Bacteria</taxon>
        <taxon>Pseudomonadati</taxon>
        <taxon>Thermodesulfobacteriota</taxon>
        <taxon>Desulfovibrionia</taxon>
        <taxon>Desulfovibrionales</taxon>
        <taxon>Desulfovibrionaceae</taxon>
        <taxon>Fundidesulfovibrio</taxon>
    </lineage>
</organism>
<keyword evidence="5 8" id="KW-0547">Nucleotide-binding</keyword>
<feature type="compositionally biased region" description="Basic and acidic residues" evidence="10">
    <location>
        <begin position="465"/>
        <end position="480"/>
    </location>
</feature>
<evidence type="ECO:0000259" key="11">
    <source>
        <dbReference type="PROSITE" id="PS51712"/>
    </source>
</evidence>
<dbReference type="InterPro" id="IPR016484">
    <property type="entry name" value="GTPase_Der"/>
</dbReference>
<dbReference type="PANTHER" id="PTHR43834:SF6">
    <property type="entry name" value="GTPASE DER"/>
    <property type="match status" value="1"/>
</dbReference>
<dbReference type="CDD" id="cd01894">
    <property type="entry name" value="EngA1"/>
    <property type="match status" value="1"/>
</dbReference>
<dbReference type="PANTHER" id="PTHR43834">
    <property type="entry name" value="GTPASE DER"/>
    <property type="match status" value="1"/>
</dbReference>
<feature type="binding site" evidence="8">
    <location>
        <begin position="56"/>
        <end position="60"/>
    </location>
    <ligand>
        <name>GTP</name>
        <dbReference type="ChEBI" id="CHEBI:37565"/>
        <label>1</label>
    </ligand>
</feature>
<evidence type="ECO:0000313" key="12">
    <source>
        <dbReference type="EMBL" id="GFK92669.1"/>
    </source>
</evidence>
<keyword evidence="13" id="KW-1185">Reference proteome</keyword>
<comment type="caution">
    <text evidence="12">The sequence shown here is derived from an EMBL/GenBank/DDBJ whole genome shotgun (WGS) entry which is preliminary data.</text>
</comment>
<dbReference type="CDD" id="cd01895">
    <property type="entry name" value="EngA2"/>
    <property type="match status" value="1"/>
</dbReference>
<evidence type="ECO:0000313" key="13">
    <source>
        <dbReference type="Proteomes" id="UP000494245"/>
    </source>
</evidence>
<dbReference type="NCBIfam" id="TIGR03594">
    <property type="entry name" value="GTPase_EngA"/>
    <property type="match status" value="1"/>
</dbReference>
<evidence type="ECO:0000256" key="1">
    <source>
        <dbReference type="ARBA" id="ARBA00008279"/>
    </source>
</evidence>
<dbReference type="GO" id="GO:0005525">
    <property type="term" value="F:GTP binding"/>
    <property type="evidence" value="ECO:0007669"/>
    <property type="project" value="UniProtKB-UniRule"/>
</dbReference>
<keyword evidence="4" id="KW-0677">Repeat</keyword>
<keyword evidence="3 8" id="KW-0690">Ribosome biogenesis</keyword>
<dbReference type="PRINTS" id="PR00326">
    <property type="entry name" value="GTP1OBG"/>
</dbReference>
<evidence type="ECO:0000256" key="7">
    <source>
        <dbReference type="ARBA" id="ARBA00032345"/>
    </source>
</evidence>
<dbReference type="NCBIfam" id="TIGR00231">
    <property type="entry name" value="small_GTP"/>
    <property type="match status" value="2"/>
</dbReference>
<feature type="binding site" evidence="8">
    <location>
        <begin position="230"/>
        <end position="234"/>
    </location>
    <ligand>
        <name>GTP</name>
        <dbReference type="ChEBI" id="CHEBI:37565"/>
        <label>2</label>
    </ligand>
</feature>
<feature type="domain" description="EngA-type G" evidence="11">
    <location>
        <begin position="3"/>
        <end position="167"/>
    </location>
</feature>
<evidence type="ECO:0000256" key="8">
    <source>
        <dbReference type="HAMAP-Rule" id="MF_00195"/>
    </source>
</evidence>
<dbReference type="Pfam" id="PF01926">
    <property type="entry name" value="MMR_HSR1"/>
    <property type="match status" value="2"/>
</dbReference>
<dbReference type="InterPro" id="IPR031166">
    <property type="entry name" value="G_ENGA"/>
</dbReference>
<dbReference type="FunFam" id="3.30.300.20:FF:000004">
    <property type="entry name" value="GTPase Der"/>
    <property type="match status" value="1"/>
</dbReference>
<feature type="compositionally biased region" description="Low complexity" evidence="10">
    <location>
        <begin position="510"/>
        <end position="526"/>
    </location>
</feature>
<comment type="similarity">
    <text evidence="1 8 9">Belongs to the TRAFAC class TrmE-Era-EngA-EngB-Septin-like GTPase superfamily. EngA (Der) GTPase family.</text>
</comment>
<feature type="binding site" evidence="8">
    <location>
        <begin position="9"/>
        <end position="16"/>
    </location>
    <ligand>
        <name>GTP</name>
        <dbReference type="ChEBI" id="CHEBI:37565"/>
        <label>1</label>
    </ligand>
</feature>
<gene>
    <name evidence="8 12" type="primary">der</name>
    <name evidence="12" type="ORF">NNJEOMEG_00495</name>
</gene>
<evidence type="ECO:0000256" key="10">
    <source>
        <dbReference type="SAM" id="MobiDB-lite"/>
    </source>
</evidence>
<dbReference type="GO" id="GO:0042254">
    <property type="term" value="P:ribosome biogenesis"/>
    <property type="evidence" value="ECO:0007669"/>
    <property type="project" value="UniProtKB-KW"/>
</dbReference>
<dbReference type="EMBL" id="BLTE01000001">
    <property type="protein sequence ID" value="GFK92669.1"/>
    <property type="molecule type" value="Genomic_DNA"/>
</dbReference>
<dbReference type="SUPFAM" id="SSF52540">
    <property type="entry name" value="P-loop containing nucleoside triphosphate hydrolases"/>
    <property type="match status" value="2"/>
</dbReference>
<feature type="binding site" evidence="8">
    <location>
        <begin position="183"/>
        <end position="190"/>
    </location>
    <ligand>
        <name>GTP</name>
        <dbReference type="ChEBI" id="CHEBI:37565"/>
        <label>2</label>
    </ligand>
</feature>
<dbReference type="AlphaFoldDB" id="A0A6V8LRB4"/>
<feature type="compositionally biased region" description="Basic residues" evidence="10">
    <location>
        <begin position="535"/>
        <end position="548"/>
    </location>
</feature>
<evidence type="ECO:0000256" key="4">
    <source>
        <dbReference type="ARBA" id="ARBA00022737"/>
    </source>
</evidence>
<protein>
    <recommendedName>
        <fullName evidence="2 8">GTPase Der</fullName>
    </recommendedName>
    <alternativeName>
        <fullName evidence="7 8">GTP-binding protein EngA</fullName>
    </alternativeName>
</protein>
<feature type="compositionally biased region" description="Basic and acidic residues" evidence="10">
    <location>
        <begin position="436"/>
        <end position="445"/>
    </location>
</feature>
<dbReference type="InterPro" id="IPR015946">
    <property type="entry name" value="KH_dom-like_a/b"/>
</dbReference>
<feature type="region of interest" description="Disordered" evidence="10">
    <location>
        <begin position="433"/>
        <end position="548"/>
    </location>
</feature>
<evidence type="ECO:0000256" key="9">
    <source>
        <dbReference type="PROSITE-ProRule" id="PRU01049"/>
    </source>
</evidence>
<sequence length="548" mass="59389">MPATIAIIGRPNVGKSTLFNRLLRKRKAITHDRPGVTRDRLDGEAVLAGVPVNLIDTGGLTLEDPQGLELDVLEQARRAVEAADLVLLVVDGREGITSEDERVAGLLRQSGKPVLVAVNKVDGGEKEALYTADFHSLGLDLAPVSAEHGFGMRTLVDDMLARLPEFEDEADRPETELTLSLLGRPNAGKSSIINALVGDARLIVSEEAGTTRDAVDVAFEKDGRRTVFVDTAGVRRRTKIEDSLERIASLTALGSGRRADVTILAVDGPGGLAMQDKRLIAYLDKEKVPFMVAVNKVDLVDAKGLAALKQEMSEELRICPHVPVLFVSALTGKGLRDVLPTARAIREECRIRVGTGELNRLLREAVERHQAPLVKGKRPKFYYLTQTDTVPATFVFFVNDPERIKASYARYLENQLRKLFGIRHAPIKLMFRGSRQRNEDGDIIQRPRPAPQKPGTPKKRSPRAGSDRVAKSVETEDRPVKTASSRPASPKPAGPKPSGSRTGAPKARAPRSGAGKPGAGKSKPSSTRPGEKSGTGRKRPPRPGTKKG</sequence>
<keyword evidence="6 8" id="KW-0342">GTP-binding</keyword>
<evidence type="ECO:0000256" key="3">
    <source>
        <dbReference type="ARBA" id="ARBA00022517"/>
    </source>
</evidence>
<accession>A0A6V8LRB4</accession>
<reference evidence="12 13" key="1">
    <citation type="submission" date="2020-04" db="EMBL/GenBank/DDBJ databases">
        <authorList>
            <consortium name="Desulfovibrio sp. FSS-1 genome sequencing consortium"/>
            <person name="Shimoshige H."/>
            <person name="Kobayashi H."/>
            <person name="Maekawa T."/>
        </authorList>
    </citation>
    <scope>NUCLEOTIDE SEQUENCE [LARGE SCALE GENOMIC DNA]</scope>
    <source>
        <strain evidence="12 13">SIID29052-01</strain>
    </source>
</reference>
<feature type="binding site" evidence="8">
    <location>
        <begin position="119"/>
        <end position="122"/>
    </location>
    <ligand>
        <name>GTP</name>
        <dbReference type="ChEBI" id="CHEBI:37565"/>
        <label>1</label>
    </ligand>
</feature>
<dbReference type="RefSeq" id="WP_173080932.1">
    <property type="nucleotide sequence ID" value="NZ_BLTE01000001.1"/>
</dbReference>
<dbReference type="Proteomes" id="UP000494245">
    <property type="component" value="Unassembled WGS sequence"/>
</dbReference>
<dbReference type="Gene3D" id="3.30.300.20">
    <property type="match status" value="1"/>
</dbReference>
<dbReference type="Gene3D" id="3.40.50.300">
    <property type="entry name" value="P-loop containing nucleotide triphosphate hydrolases"/>
    <property type="match status" value="2"/>
</dbReference>